<dbReference type="Pfam" id="PF05631">
    <property type="entry name" value="MFS_5"/>
    <property type="match status" value="1"/>
</dbReference>
<dbReference type="PANTHER" id="PTHR23516">
    <property type="entry name" value="SAM (S-ADENOSYL METHIONINE) TRANSPORTER"/>
    <property type="match status" value="1"/>
</dbReference>
<dbReference type="GO" id="GO:0015098">
    <property type="term" value="F:molybdate ion transmembrane transporter activity"/>
    <property type="evidence" value="ECO:0007669"/>
    <property type="project" value="InterPro"/>
</dbReference>
<keyword evidence="1" id="KW-0812">Transmembrane</keyword>
<protein>
    <submittedName>
        <fullName evidence="3">Uncharacterized protein</fullName>
    </submittedName>
</protein>
<dbReference type="PANTHER" id="PTHR23516:SF23">
    <property type="entry name" value="MOLYBDATE-ANION TRANSPORTER"/>
    <property type="match status" value="1"/>
</dbReference>
<dbReference type="Proteomes" id="UP000663881">
    <property type="component" value="Unassembled WGS sequence"/>
</dbReference>
<organism evidence="3 4">
    <name type="scientific">Adineta steineri</name>
    <dbReference type="NCBI Taxonomy" id="433720"/>
    <lineage>
        <taxon>Eukaryota</taxon>
        <taxon>Metazoa</taxon>
        <taxon>Spiralia</taxon>
        <taxon>Gnathifera</taxon>
        <taxon>Rotifera</taxon>
        <taxon>Eurotatoria</taxon>
        <taxon>Bdelloidea</taxon>
        <taxon>Adinetida</taxon>
        <taxon>Adinetidae</taxon>
        <taxon>Adineta</taxon>
    </lineage>
</organism>
<feature type="transmembrane region" description="Helical" evidence="1">
    <location>
        <begin position="60"/>
        <end position="80"/>
    </location>
</feature>
<accession>A0A819E0W3</accession>
<feature type="transmembrane region" description="Helical" evidence="1">
    <location>
        <begin position="154"/>
        <end position="173"/>
    </location>
</feature>
<dbReference type="GO" id="GO:0016020">
    <property type="term" value="C:membrane"/>
    <property type="evidence" value="ECO:0007669"/>
    <property type="project" value="InterPro"/>
</dbReference>
<keyword evidence="1" id="KW-0472">Membrane</keyword>
<dbReference type="Proteomes" id="UP000663844">
    <property type="component" value="Unassembled WGS sequence"/>
</dbReference>
<keyword evidence="1" id="KW-1133">Transmembrane helix</keyword>
<dbReference type="SUPFAM" id="SSF103473">
    <property type="entry name" value="MFS general substrate transporter"/>
    <property type="match status" value="1"/>
</dbReference>
<proteinExistence type="predicted"/>
<dbReference type="EMBL" id="CAJOAZ010001670">
    <property type="protein sequence ID" value="CAF3842607.1"/>
    <property type="molecule type" value="Genomic_DNA"/>
</dbReference>
<sequence>MKYNEKTKSDTLSTYSSVFNRLRWIYLIGYLSRAAGNHLHGSYRSALYESYGLSRSNIELIYIVAYTSSLVIGTFAASLADVYGRRLGCLLSNIFFIVMVILMNFSSLWILIISGIFSGIADALHLTAFDAWLLQEYRERSLDDTSLKRILRDANIGVSLISIGAGVFAQVLVKWSNYTAPFNMSIVFFTVSLICIWKFWSENYGNKDAKATHSLILAIQILQADPRVVVLGLCIASFEASLFLLVIWLKIPEEQAYVNETEILLEKSSLPLSEMEQPLNRSLVNYN</sequence>
<evidence type="ECO:0000313" key="4">
    <source>
        <dbReference type="Proteomes" id="UP000663844"/>
    </source>
</evidence>
<feature type="transmembrane region" description="Helical" evidence="1">
    <location>
        <begin position="228"/>
        <end position="249"/>
    </location>
</feature>
<dbReference type="EMBL" id="CAJOAY010001017">
    <property type="protein sequence ID" value="CAF3778021.1"/>
    <property type="molecule type" value="Genomic_DNA"/>
</dbReference>
<feature type="transmembrane region" description="Helical" evidence="1">
    <location>
        <begin position="179"/>
        <end position="200"/>
    </location>
</feature>
<dbReference type="InterPro" id="IPR036259">
    <property type="entry name" value="MFS_trans_sf"/>
</dbReference>
<dbReference type="AlphaFoldDB" id="A0A819E0W3"/>
<dbReference type="Gene3D" id="1.20.1250.20">
    <property type="entry name" value="MFS general substrate transporter like domains"/>
    <property type="match status" value="1"/>
</dbReference>
<evidence type="ECO:0000313" key="3">
    <source>
        <dbReference type="EMBL" id="CAF3842607.1"/>
    </source>
</evidence>
<evidence type="ECO:0000256" key="1">
    <source>
        <dbReference type="SAM" id="Phobius"/>
    </source>
</evidence>
<dbReference type="InterPro" id="IPR008509">
    <property type="entry name" value="MOT2/MFSD5"/>
</dbReference>
<evidence type="ECO:0000313" key="2">
    <source>
        <dbReference type="EMBL" id="CAF3778021.1"/>
    </source>
</evidence>
<reference evidence="3" key="1">
    <citation type="submission" date="2021-02" db="EMBL/GenBank/DDBJ databases">
        <authorList>
            <person name="Nowell W R."/>
        </authorList>
    </citation>
    <scope>NUCLEOTIDE SEQUENCE</scope>
</reference>
<comment type="caution">
    <text evidence="3">The sequence shown here is derived from an EMBL/GenBank/DDBJ whole genome shotgun (WGS) entry which is preliminary data.</text>
</comment>
<gene>
    <name evidence="2" type="ORF">OKA104_LOCUS17212</name>
    <name evidence="3" type="ORF">OXD698_LOCUS20774</name>
</gene>
<name>A0A819E0W3_9BILA</name>